<dbReference type="GO" id="GO:0015891">
    <property type="term" value="P:siderophore transport"/>
    <property type="evidence" value="ECO:0007669"/>
    <property type="project" value="InterPro"/>
</dbReference>
<evidence type="ECO:0000313" key="14">
    <source>
        <dbReference type="Proteomes" id="UP000483362"/>
    </source>
</evidence>
<dbReference type="InterPro" id="IPR037682">
    <property type="entry name" value="TonB_C"/>
</dbReference>
<keyword evidence="6 11" id="KW-0812">Transmembrane</keyword>
<comment type="subcellular location">
    <subcellularLocation>
        <location evidence="1">Cell inner membrane</location>
        <topology evidence="1">Single-pass membrane protein</topology>
        <orientation evidence="1">Periplasmic side</orientation>
    </subcellularLocation>
</comment>
<comment type="caution">
    <text evidence="13">The sequence shown here is derived from an EMBL/GenBank/DDBJ whole genome shotgun (WGS) entry which is preliminary data.</text>
</comment>
<accession>A0A6L5XF92</accession>
<dbReference type="PROSITE" id="PS52015">
    <property type="entry name" value="TONB_CTD"/>
    <property type="match status" value="1"/>
</dbReference>
<evidence type="ECO:0000313" key="13">
    <source>
        <dbReference type="EMBL" id="MSS18054.1"/>
    </source>
</evidence>
<dbReference type="SUPFAM" id="SSF74653">
    <property type="entry name" value="TolA/TonB C-terminal domain"/>
    <property type="match status" value="1"/>
</dbReference>
<dbReference type="PANTHER" id="PTHR33446:SF2">
    <property type="entry name" value="PROTEIN TONB"/>
    <property type="match status" value="1"/>
</dbReference>
<feature type="domain" description="TonB C-terminal" evidence="12">
    <location>
        <begin position="204"/>
        <end position="295"/>
    </location>
</feature>
<evidence type="ECO:0000256" key="7">
    <source>
        <dbReference type="ARBA" id="ARBA00022927"/>
    </source>
</evidence>
<keyword evidence="3" id="KW-0813">Transport</keyword>
<comment type="similarity">
    <text evidence="2">Belongs to the TonB family.</text>
</comment>
<evidence type="ECO:0000256" key="1">
    <source>
        <dbReference type="ARBA" id="ARBA00004383"/>
    </source>
</evidence>
<keyword evidence="14" id="KW-1185">Reference proteome</keyword>
<dbReference type="GO" id="GO:0015031">
    <property type="term" value="P:protein transport"/>
    <property type="evidence" value="ECO:0007669"/>
    <property type="project" value="UniProtKB-KW"/>
</dbReference>
<keyword evidence="8 11" id="KW-1133">Transmembrane helix</keyword>
<dbReference type="GO" id="GO:0031992">
    <property type="term" value="F:energy transducer activity"/>
    <property type="evidence" value="ECO:0007669"/>
    <property type="project" value="InterPro"/>
</dbReference>
<keyword evidence="5" id="KW-0997">Cell inner membrane</keyword>
<keyword evidence="4" id="KW-1003">Cell membrane</keyword>
<keyword evidence="9 11" id="KW-0472">Membrane</keyword>
<evidence type="ECO:0000256" key="10">
    <source>
        <dbReference type="SAM" id="MobiDB-lite"/>
    </source>
</evidence>
<evidence type="ECO:0000256" key="11">
    <source>
        <dbReference type="SAM" id="Phobius"/>
    </source>
</evidence>
<evidence type="ECO:0000256" key="5">
    <source>
        <dbReference type="ARBA" id="ARBA00022519"/>
    </source>
</evidence>
<dbReference type="PRINTS" id="PR01374">
    <property type="entry name" value="TONBPROTEIN"/>
</dbReference>
<feature type="region of interest" description="Disordered" evidence="10">
    <location>
        <begin position="79"/>
        <end position="112"/>
    </location>
</feature>
<gene>
    <name evidence="13" type="ORF">FYJ29_09850</name>
</gene>
<dbReference type="NCBIfam" id="TIGR01352">
    <property type="entry name" value="tonB_Cterm"/>
    <property type="match status" value="1"/>
</dbReference>
<dbReference type="GO" id="GO:0030288">
    <property type="term" value="C:outer membrane-bounded periplasmic space"/>
    <property type="evidence" value="ECO:0007669"/>
    <property type="project" value="InterPro"/>
</dbReference>
<dbReference type="Gene3D" id="3.30.1150.10">
    <property type="match status" value="1"/>
</dbReference>
<sequence length="295" mass="33127">MSNDVDLSSKEWCDLIFEGKNKDFGAYQLRRTSIQRHNKAMLYTIIGFIVAACLVFAWNAYQRWEAQRQLALQNQQQTQEFSFGASEEESSEEEEKKIEQPKEEEKPEVEEVAQQAVTELKIVPDDKVTTPPPTQDEVKQNDAAISNKNVEGTLGGLTAEIPKETPAPTAKVEQKVAVTVPEEKPKEDDNKVFQSVEQPPQFPGGESALMRYLSSHIQYPAMAAEQGIEGKVILQFVVTKNGQVGEVKVVRSLSSDCDNEAKRVVRSLPRFTPGRQNGNAVNVWYTLPVQFKLQK</sequence>
<feature type="transmembrane region" description="Helical" evidence="11">
    <location>
        <begin position="40"/>
        <end position="61"/>
    </location>
</feature>
<keyword evidence="7" id="KW-0653">Protein transport</keyword>
<organism evidence="13 14">
    <name type="scientific">Sodaliphilus pleomorphus</name>
    <dbReference type="NCBI Taxonomy" id="2606626"/>
    <lineage>
        <taxon>Bacteria</taxon>
        <taxon>Pseudomonadati</taxon>
        <taxon>Bacteroidota</taxon>
        <taxon>Bacteroidia</taxon>
        <taxon>Bacteroidales</taxon>
        <taxon>Muribaculaceae</taxon>
        <taxon>Sodaliphilus</taxon>
    </lineage>
</organism>
<dbReference type="Pfam" id="PF03544">
    <property type="entry name" value="TonB_C"/>
    <property type="match status" value="1"/>
</dbReference>
<evidence type="ECO:0000256" key="9">
    <source>
        <dbReference type="ARBA" id="ARBA00023136"/>
    </source>
</evidence>
<evidence type="ECO:0000256" key="6">
    <source>
        <dbReference type="ARBA" id="ARBA00022692"/>
    </source>
</evidence>
<dbReference type="InterPro" id="IPR003538">
    <property type="entry name" value="TonB"/>
</dbReference>
<reference evidence="13 14" key="1">
    <citation type="submission" date="2019-08" db="EMBL/GenBank/DDBJ databases">
        <title>In-depth cultivation of the pig gut microbiome towards novel bacterial diversity and tailored functional studies.</title>
        <authorList>
            <person name="Wylensek D."/>
            <person name="Hitch T.C.A."/>
            <person name="Clavel T."/>
        </authorList>
    </citation>
    <scope>NUCLEOTIDE SEQUENCE [LARGE SCALE GENOMIC DNA]</scope>
    <source>
        <strain evidence="13 14">Oil-RF-744-WCA-WT-10</strain>
    </source>
</reference>
<dbReference type="AlphaFoldDB" id="A0A6L5XF92"/>
<dbReference type="GO" id="GO:0098797">
    <property type="term" value="C:plasma membrane protein complex"/>
    <property type="evidence" value="ECO:0007669"/>
    <property type="project" value="TreeGrafter"/>
</dbReference>
<evidence type="ECO:0000256" key="3">
    <source>
        <dbReference type="ARBA" id="ARBA00022448"/>
    </source>
</evidence>
<proteinExistence type="inferred from homology"/>
<dbReference type="GO" id="GO:0055085">
    <property type="term" value="P:transmembrane transport"/>
    <property type="evidence" value="ECO:0007669"/>
    <property type="project" value="InterPro"/>
</dbReference>
<evidence type="ECO:0000259" key="12">
    <source>
        <dbReference type="PROSITE" id="PS52015"/>
    </source>
</evidence>
<dbReference type="PANTHER" id="PTHR33446">
    <property type="entry name" value="PROTEIN TONB-RELATED"/>
    <property type="match status" value="1"/>
</dbReference>
<dbReference type="EMBL" id="VULT01000015">
    <property type="protein sequence ID" value="MSS18054.1"/>
    <property type="molecule type" value="Genomic_DNA"/>
</dbReference>
<evidence type="ECO:0000256" key="4">
    <source>
        <dbReference type="ARBA" id="ARBA00022475"/>
    </source>
</evidence>
<feature type="compositionally biased region" description="Basic and acidic residues" evidence="10">
    <location>
        <begin position="94"/>
        <end position="105"/>
    </location>
</feature>
<dbReference type="InterPro" id="IPR006260">
    <property type="entry name" value="TonB/TolA_C"/>
</dbReference>
<dbReference type="Proteomes" id="UP000483362">
    <property type="component" value="Unassembled WGS sequence"/>
</dbReference>
<name>A0A6L5XF92_9BACT</name>
<feature type="region of interest" description="Disordered" evidence="10">
    <location>
        <begin position="124"/>
        <end position="147"/>
    </location>
</feature>
<dbReference type="InterPro" id="IPR051045">
    <property type="entry name" value="TonB-dependent_transducer"/>
</dbReference>
<protein>
    <submittedName>
        <fullName evidence="13">Energy transducer TonB</fullName>
    </submittedName>
</protein>
<evidence type="ECO:0000256" key="2">
    <source>
        <dbReference type="ARBA" id="ARBA00006555"/>
    </source>
</evidence>
<evidence type="ECO:0000256" key="8">
    <source>
        <dbReference type="ARBA" id="ARBA00022989"/>
    </source>
</evidence>